<proteinExistence type="predicted"/>
<reference evidence="2" key="1">
    <citation type="submission" date="2016-01" db="EMBL/GenBank/DDBJ databases">
        <authorList>
            <person name="Mitreva M."/>
            <person name="Pepin K.H."/>
            <person name="Mihindukulasuriya K.A."/>
            <person name="Fulton R."/>
            <person name="Fronick C."/>
            <person name="O'Laughlin M."/>
            <person name="Miner T."/>
            <person name="Herter B."/>
            <person name="Rosa B.A."/>
            <person name="Cordes M."/>
            <person name="Tomlinson C."/>
            <person name="Wollam A."/>
            <person name="Palsikar V.B."/>
            <person name="Mardis E.R."/>
            <person name="Wilson R.K."/>
        </authorList>
    </citation>
    <scope>NUCLEOTIDE SEQUENCE [LARGE SCALE GENOMIC DNA]</scope>
    <source>
        <strain evidence="2">GED7749B</strain>
    </source>
</reference>
<evidence type="ECO:0000313" key="2">
    <source>
        <dbReference type="Proteomes" id="UP000070376"/>
    </source>
</evidence>
<organism evidence="1 2">
    <name type="scientific">Heyndrickxia coagulans</name>
    <name type="common">Weizmannia coagulans</name>
    <dbReference type="NCBI Taxonomy" id="1398"/>
    <lineage>
        <taxon>Bacteria</taxon>
        <taxon>Bacillati</taxon>
        <taxon>Bacillota</taxon>
        <taxon>Bacilli</taxon>
        <taxon>Bacillales</taxon>
        <taxon>Bacillaceae</taxon>
        <taxon>Heyndrickxia</taxon>
    </lineage>
</organism>
<accession>A0A133L1M0</accession>
<gene>
    <name evidence="1" type="ORF">HMPREF3213_00292</name>
</gene>
<dbReference type="EMBL" id="LRPN01000011">
    <property type="protein sequence ID" value="KWZ85781.1"/>
    <property type="molecule type" value="Genomic_DNA"/>
</dbReference>
<evidence type="ECO:0000313" key="1">
    <source>
        <dbReference type="EMBL" id="KWZ85781.1"/>
    </source>
</evidence>
<sequence>MPEKCGGPLIRDYSMAENKCAATTSAALARMASLCFFQDGRLFIKKA</sequence>
<comment type="caution">
    <text evidence="1">The sequence shown here is derived from an EMBL/GenBank/DDBJ whole genome shotgun (WGS) entry which is preliminary data.</text>
</comment>
<protein>
    <submittedName>
        <fullName evidence="1">Uncharacterized protein</fullName>
    </submittedName>
</protein>
<name>A0A133L1M0_HEYCO</name>
<dbReference type="AlphaFoldDB" id="A0A133L1M0"/>
<dbReference type="PATRIC" id="fig|1398.22.peg.288"/>
<dbReference type="Proteomes" id="UP000070376">
    <property type="component" value="Unassembled WGS sequence"/>
</dbReference>